<reference evidence="1" key="1">
    <citation type="journal article" date="2021" name="Open Biol.">
        <title>Shared evolutionary footprints suggest mitochondrial oxidative damage underlies multiple complex I losses in fungi.</title>
        <authorList>
            <person name="Schikora-Tamarit M.A."/>
            <person name="Marcet-Houben M."/>
            <person name="Nosek J."/>
            <person name="Gabaldon T."/>
        </authorList>
    </citation>
    <scope>NUCLEOTIDE SEQUENCE</scope>
    <source>
        <strain evidence="1">NCAIM Y.01608</strain>
    </source>
</reference>
<dbReference type="EMBL" id="JAEUBD010000108">
    <property type="protein sequence ID" value="KAH3677360.1"/>
    <property type="molecule type" value="Genomic_DNA"/>
</dbReference>
<accession>A0A9P8TG43</accession>
<dbReference type="Proteomes" id="UP000788993">
    <property type="component" value="Unassembled WGS sequence"/>
</dbReference>
<evidence type="ECO:0000313" key="2">
    <source>
        <dbReference type="Proteomes" id="UP000788993"/>
    </source>
</evidence>
<dbReference type="AlphaFoldDB" id="A0A9P8TG43"/>
<proteinExistence type="predicted"/>
<keyword evidence="2" id="KW-1185">Reference proteome</keyword>
<sequence length="97" mass="10365">MASTGDNNLGVDGIWIHTRLIIMVHGNQSPVGNNTSNSGLTRISSSCDQILNTGSVEKLDIRQSQGLGTQGGDEQCCVFDNNVVTFVLVLKTQLSDE</sequence>
<comment type="caution">
    <text evidence="1">The sequence shown here is derived from an EMBL/GenBank/DDBJ whole genome shotgun (WGS) entry which is preliminary data.</text>
</comment>
<organism evidence="1 2">
    <name type="scientific">Ogataea polymorpha</name>
    <dbReference type="NCBI Taxonomy" id="460523"/>
    <lineage>
        <taxon>Eukaryota</taxon>
        <taxon>Fungi</taxon>
        <taxon>Dikarya</taxon>
        <taxon>Ascomycota</taxon>
        <taxon>Saccharomycotina</taxon>
        <taxon>Pichiomycetes</taxon>
        <taxon>Pichiales</taxon>
        <taxon>Pichiaceae</taxon>
        <taxon>Ogataea</taxon>
    </lineage>
</organism>
<gene>
    <name evidence="1" type="ORF">OGATHE_000834</name>
</gene>
<name>A0A9P8TG43_9ASCO</name>
<reference evidence="1" key="2">
    <citation type="submission" date="2021-01" db="EMBL/GenBank/DDBJ databases">
        <authorList>
            <person name="Schikora-Tamarit M.A."/>
        </authorList>
    </citation>
    <scope>NUCLEOTIDE SEQUENCE</scope>
    <source>
        <strain evidence="1">NCAIM Y.01608</strain>
    </source>
</reference>
<protein>
    <submittedName>
        <fullName evidence="1">Uncharacterized protein</fullName>
    </submittedName>
</protein>
<evidence type="ECO:0000313" key="1">
    <source>
        <dbReference type="EMBL" id="KAH3677360.1"/>
    </source>
</evidence>